<evidence type="ECO:0000313" key="3">
    <source>
        <dbReference type="EMBL" id="CCG46027.1"/>
    </source>
</evidence>
<feature type="transmembrane region" description="Helical" evidence="1">
    <location>
        <begin position="32"/>
        <end position="52"/>
    </location>
</feature>
<keyword evidence="1" id="KW-0812">Transmembrane</keyword>
<dbReference type="Proteomes" id="UP000007397">
    <property type="component" value="Chromosome"/>
</dbReference>
<feature type="transmembrane region" description="Helical" evidence="1">
    <location>
        <begin position="107"/>
        <end position="125"/>
    </location>
</feature>
<keyword evidence="1" id="KW-0472">Membrane</keyword>
<sequence length="158" mass="18341">MTKQNSLVGFLLIGFGLYFLVSQLNIPYLSEFYSWPTLLIIIGTAFLLHYYIIKDHSSLFTGALLLGFGIHFHAIRHVEFWTDDWPFYFLVIGTAFLIRYAGARKGLIPALLFLGFGFFALLWPVNPAWFQWIHTGFQTIIRYWPLVLIISGIYILKK</sequence>
<dbReference type="KEGG" id="hhd:HBHAL_3681_A"/>
<dbReference type="RefSeq" id="WP_014643916.1">
    <property type="nucleotide sequence ID" value="NC_017668.1"/>
</dbReference>
<evidence type="ECO:0000256" key="1">
    <source>
        <dbReference type="SAM" id="Phobius"/>
    </source>
</evidence>
<accession>I0JPF7</accession>
<dbReference type="EMBL" id="HE717023">
    <property type="protein sequence ID" value="CCG46027.1"/>
    <property type="molecule type" value="Genomic_DNA"/>
</dbReference>
<evidence type="ECO:0000313" key="4">
    <source>
        <dbReference type="Proteomes" id="UP000007397"/>
    </source>
</evidence>
<dbReference type="HOGENOM" id="CLU_115728_0_0_9"/>
<dbReference type="Pfam" id="PF18917">
    <property type="entry name" value="LiaI-LiaF-like_TM1"/>
    <property type="match status" value="1"/>
</dbReference>
<keyword evidence="1" id="KW-1133">Transmembrane helix</keyword>
<name>I0JPF7_HALH3</name>
<reference evidence="3 4" key="1">
    <citation type="journal article" date="2013" name="Environ. Microbiol.">
        <title>Chloride and organic osmolytes: a hybrid strategy to cope with elevated salinities by the moderately halophilic, chloride-dependent bacterium Halobacillus halophilus.</title>
        <authorList>
            <person name="Saum S.H."/>
            <person name="Pfeiffer F."/>
            <person name="Palm P."/>
            <person name="Rampp M."/>
            <person name="Schuster S.C."/>
            <person name="Muller V."/>
            <person name="Oesterhelt D."/>
        </authorList>
    </citation>
    <scope>NUCLEOTIDE SEQUENCE [LARGE SCALE GENOMIC DNA]</scope>
    <source>
        <strain evidence="4">ATCC 35676 / DSM 2266 / JCM 20832 / KCTC 3685 / LMG 17431 / NBRC 102448 / NCIMB 2269</strain>
    </source>
</reference>
<keyword evidence="4" id="KW-1185">Reference proteome</keyword>
<gene>
    <name evidence="3" type="ORF">HBHAL_3681_A</name>
</gene>
<proteinExistence type="predicted"/>
<feature type="transmembrane region" description="Helical" evidence="1">
    <location>
        <begin position="85"/>
        <end position="102"/>
    </location>
</feature>
<dbReference type="STRING" id="866895.HBHAL_3681_A"/>
<feature type="transmembrane region" description="Helical" evidence="1">
    <location>
        <begin position="137"/>
        <end position="156"/>
    </location>
</feature>
<dbReference type="PATRIC" id="fig|866895.3.peg.2710"/>
<protein>
    <recommendedName>
        <fullName evidence="2">LiaI-LiaF-like transmembrane region domain-containing protein</fullName>
    </recommendedName>
</protein>
<dbReference type="AlphaFoldDB" id="I0JPF7"/>
<dbReference type="InterPro" id="IPR043726">
    <property type="entry name" value="LiaI-LiaF-like_TM1"/>
</dbReference>
<feature type="transmembrane region" description="Helical" evidence="1">
    <location>
        <begin position="59"/>
        <end position="79"/>
    </location>
</feature>
<dbReference type="eggNOG" id="ENOG502ZXI9">
    <property type="taxonomic scope" value="Bacteria"/>
</dbReference>
<feature type="transmembrane region" description="Helical" evidence="1">
    <location>
        <begin position="7"/>
        <end position="26"/>
    </location>
</feature>
<organism evidence="3 4">
    <name type="scientific">Halobacillus halophilus (strain ATCC 35676 / DSM 2266 / JCM 20832 / KCTC 3685 / LMG 17431 / NBRC 102448 / NCIMB 2269)</name>
    <name type="common">Sporosarcina halophila</name>
    <dbReference type="NCBI Taxonomy" id="866895"/>
    <lineage>
        <taxon>Bacteria</taxon>
        <taxon>Bacillati</taxon>
        <taxon>Bacillota</taxon>
        <taxon>Bacilli</taxon>
        <taxon>Bacillales</taxon>
        <taxon>Bacillaceae</taxon>
        <taxon>Halobacillus</taxon>
    </lineage>
</organism>
<feature type="domain" description="LiaI-LiaF-like transmembrane region" evidence="2">
    <location>
        <begin position="7"/>
        <end position="47"/>
    </location>
</feature>
<evidence type="ECO:0000259" key="2">
    <source>
        <dbReference type="Pfam" id="PF18917"/>
    </source>
</evidence>